<dbReference type="RefSeq" id="WP_119088464.1">
    <property type="nucleotide sequence ID" value="NZ_QXIS01000004.1"/>
</dbReference>
<comment type="caution">
    <text evidence="3">The sequence shown here is derived from an EMBL/GenBank/DDBJ whole genome shotgun (WGS) entry which is preliminary data.</text>
</comment>
<dbReference type="InterPro" id="IPR010982">
    <property type="entry name" value="Lambda_DNA-bd_dom_sf"/>
</dbReference>
<dbReference type="SMART" id="SM00530">
    <property type="entry name" value="HTH_XRE"/>
    <property type="match status" value="1"/>
</dbReference>
<evidence type="ECO:0000259" key="2">
    <source>
        <dbReference type="PROSITE" id="PS50943"/>
    </source>
</evidence>
<dbReference type="Pfam" id="PF01381">
    <property type="entry name" value="HTH_3"/>
    <property type="match status" value="1"/>
</dbReference>
<gene>
    <name evidence="3" type="ORF">SMC7_00675</name>
</gene>
<dbReference type="OrthoDB" id="9803379at2"/>
<name>A0A398CVX1_9BACT</name>
<feature type="domain" description="HTH cro/C1-type" evidence="2">
    <location>
        <begin position="56"/>
        <end position="114"/>
    </location>
</feature>
<feature type="region of interest" description="Disordered" evidence="1">
    <location>
        <begin position="237"/>
        <end position="259"/>
    </location>
</feature>
<dbReference type="Gene3D" id="1.10.260.40">
    <property type="entry name" value="lambda repressor-like DNA-binding domains"/>
    <property type="match status" value="1"/>
</dbReference>
<dbReference type="SUPFAM" id="SSF47413">
    <property type="entry name" value="lambda repressor-like DNA-binding domains"/>
    <property type="match status" value="1"/>
</dbReference>
<feature type="region of interest" description="Disordered" evidence="1">
    <location>
        <begin position="114"/>
        <end position="135"/>
    </location>
</feature>
<accession>A0A398CVX1</accession>
<reference evidence="3 4" key="1">
    <citation type="submission" date="2018-09" db="EMBL/GenBank/DDBJ databases">
        <title>Discovery and Ecogenomic Context for Candidatus Cryosericales, a Global Caldiserica Order Active in Thawing Permafrost.</title>
        <authorList>
            <person name="Martinez M.A."/>
            <person name="Woodcroft B.J."/>
            <person name="Ignacio Espinoza J.C."/>
            <person name="Zayed A."/>
            <person name="Singleton C.M."/>
            <person name="Boyd J."/>
            <person name="Li Y.-F."/>
            <person name="Purvine S."/>
            <person name="Maughan H."/>
            <person name="Hodgkins S.B."/>
            <person name="Anderson D."/>
            <person name="Sederholm M."/>
            <person name="Temperton B."/>
            <person name="Saleska S.R."/>
            <person name="Tyson G.W."/>
            <person name="Rich V.I."/>
        </authorList>
    </citation>
    <scope>NUCLEOTIDE SEQUENCE [LARGE SCALE GENOMIC DNA]</scope>
    <source>
        <strain evidence="3 4">SMC7</strain>
    </source>
</reference>
<dbReference type="InterPro" id="IPR001387">
    <property type="entry name" value="Cro/C1-type_HTH"/>
</dbReference>
<dbReference type="PROSITE" id="PS50943">
    <property type="entry name" value="HTH_CROC1"/>
    <property type="match status" value="1"/>
</dbReference>
<dbReference type="AlphaFoldDB" id="A0A398CVX1"/>
<evidence type="ECO:0000313" key="3">
    <source>
        <dbReference type="EMBL" id="RIE06795.1"/>
    </source>
</evidence>
<feature type="compositionally biased region" description="Polar residues" evidence="1">
    <location>
        <begin position="116"/>
        <end position="132"/>
    </location>
</feature>
<dbReference type="EMBL" id="QXIS01000004">
    <property type="protein sequence ID" value="RIE06795.1"/>
    <property type="molecule type" value="Genomic_DNA"/>
</dbReference>
<dbReference type="Proteomes" id="UP000266328">
    <property type="component" value="Unassembled WGS sequence"/>
</dbReference>
<evidence type="ECO:0000313" key="4">
    <source>
        <dbReference type="Proteomes" id="UP000266328"/>
    </source>
</evidence>
<keyword evidence="4" id="KW-1185">Reference proteome</keyword>
<dbReference type="CDD" id="cd00093">
    <property type="entry name" value="HTH_XRE"/>
    <property type="match status" value="1"/>
</dbReference>
<dbReference type="GO" id="GO:0003677">
    <property type="term" value="F:DNA binding"/>
    <property type="evidence" value="ECO:0007669"/>
    <property type="project" value="InterPro"/>
</dbReference>
<evidence type="ECO:0000256" key="1">
    <source>
        <dbReference type="SAM" id="MobiDB-lite"/>
    </source>
</evidence>
<proteinExistence type="predicted"/>
<sequence length="259" mass="28770">MNDSRDIQHSRSDEKRSWIEFSKQHDAELERARETDPVRAEHNLTLDGQIEMSRLLSYLRKLSGLTQENVADRLGSSQAQVSRMESPGYSGTWRKILEYSEACNVELQVSIKERGSSASASQKTPRTPSSEKPSLFRTVKEFLDATESRLSNSLSLQTDHKNYVIISTPSAASSVNVYACKSGVGRPGHTKKSSSVPYIGIRQPYVLLSPKKSGAEGVEKQVLGRDQNGRFIAHLFVPKTKPKKGKEPRGSVGKLKPAR</sequence>
<protein>
    <submittedName>
        <fullName evidence="3">Helix-turn-helix domain-containing protein</fullName>
    </submittedName>
</protein>
<organism evidence="3 4">
    <name type="scientific">Candidatus Cryosericum terrychapinii</name>
    <dbReference type="NCBI Taxonomy" id="2290919"/>
    <lineage>
        <taxon>Bacteria</taxon>
        <taxon>Pseudomonadati</taxon>
        <taxon>Caldisericota/Cryosericota group</taxon>
        <taxon>Candidatus Cryosericota</taxon>
        <taxon>Candidatus Cryosericia</taxon>
        <taxon>Candidatus Cryosericales</taxon>
        <taxon>Candidatus Cryosericaceae</taxon>
        <taxon>Candidatus Cryosericum</taxon>
    </lineage>
</organism>